<gene>
    <name evidence="3" type="ORF">niasHT_025978</name>
</gene>
<feature type="region of interest" description="Disordered" evidence="1">
    <location>
        <begin position="97"/>
        <end position="117"/>
    </location>
</feature>
<keyword evidence="2" id="KW-0732">Signal</keyword>
<dbReference type="EMBL" id="JBICBT010001018">
    <property type="protein sequence ID" value="KAL3087516.1"/>
    <property type="molecule type" value="Genomic_DNA"/>
</dbReference>
<accession>A0ABD2JA69</accession>
<evidence type="ECO:0000256" key="1">
    <source>
        <dbReference type="SAM" id="MobiDB-lite"/>
    </source>
</evidence>
<keyword evidence="4" id="KW-1185">Reference proteome</keyword>
<evidence type="ECO:0000313" key="4">
    <source>
        <dbReference type="Proteomes" id="UP001620626"/>
    </source>
</evidence>
<dbReference type="AlphaFoldDB" id="A0ABD2JA69"/>
<feature type="chain" id="PRO_5044777207" description="Secreted protein" evidence="2">
    <location>
        <begin position="27"/>
        <end position="117"/>
    </location>
</feature>
<evidence type="ECO:0000256" key="2">
    <source>
        <dbReference type="SAM" id="SignalP"/>
    </source>
</evidence>
<protein>
    <recommendedName>
        <fullName evidence="5">Secreted protein</fullName>
    </recommendedName>
</protein>
<reference evidence="3 4" key="1">
    <citation type="submission" date="2024-10" db="EMBL/GenBank/DDBJ databases">
        <authorList>
            <person name="Kim D."/>
        </authorList>
    </citation>
    <scope>NUCLEOTIDE SEQUENCE [LARGE SCALE GENOMIC DNA]</scope>
    <source>
        <strain evidence="3">BH-2024</strain>
    </source>
</reference>
<evidence type="ECO:0008006" key="5">
    <source>
        <dbReference type="Google" id="ProtNLM"/>
    </source>
</evidence>
<name>A0ABD2JA69_9BILA</name>
<feature type="signal peptide" evidence="2">
    <location>
        <begin position="1"/>
        <end position="26"/>
    </location>
</feature>
<proteinExistence type="predicted"/>
<organism evidence="3 4">
    <name type="scientific">Heterodera trifolii</name>
    <dbReference type="NCBI Taxonomy" id="157864"/>
    <lineage>
        <taxon>Eukaryota</taxon>
        <taxon>Metazoa</taxon>
        <taxon>Ecdysozoa</taxon>
        <taxon>Nematoda</taxon>
        <taxon>Chromadorea</taxon>
        <taxon>Rhabditida</taxon>
        <taxon>Tylenchina</taxon>
        <taxon>Tylenchomorpha</taxon>
        <taxon>Tylenchoidea</taxon>
        <taxon>Heteroderidae</taxon>
        <taxon>Heteroderinae</taxon>
        <taxon>Heterodera</taxon>
    </lineage>
</organism>
<evidence type="ECO:0000313" key="3">
    <source>
        <dbReference type="EMBL" id="KAL3087516.1"/>
    </source>
</evidence>
<dbReference type="Proteomes" id="UP001620626">
    <property type="component" value="Unassembled WGS sequence"/>
</dbReference>
<comment type="caution">
    <text evidence="3">The sequence shown here is derived from an EMBL/GenBank/DDBJ whole genome shotgun (WGS) entry which is preliminary data.</text>
</comment>
<sequence>MSSGFARRPIFSVLAFVVVLPHICGGDFFYSEWNCHIDEAIIRNIDCPKLIELRNQNEPVGYLGLTWDCVCHVGEENQDLPYVPPWLESTTPPPGCAGVAGDMDRNKPRVAQPNCQK</sequence>